<feature type="binding site" evidence="18">
    <location>
        <begin position="120"/>
        <end position="126"/>
    </location>
    <ligand>
        <name>(6S)-NADPHX</name>
        <dbReference type="ChEBI" id="CHEBI:64076"/>
    </ligand>
</feature>
<evidence type="ECO:0000256" key="2">
    <source>
        <dbReference type="ARBA" id="ARBA00000909"/>
    </source>
</evidence>
<dbReference type="HAMAP" id="MF_01965">
    <property type="entry name" value="NADHX_dehydratase"/>
    <property type="match status" value="1"/>
</dbReference>
<keyword evidence="10 17" id="KW-0520">NAD</keyword>
<dbReference type="Gene3D" id="3.40.1190.20">
    <property type="match status" value="1"/>
</dbReference>
<evidence type="ECO:0000256" key="9">
    <source>
        <dbReference type="ARBA" id="ARBA00022958"/>
    </source>
</evidence>
<evidence type="ECO:0000256" key="5">
    <source>
        <dbReference type="ARBA" id="ARBA00022723"/>
    </source>
</evidence>
<comment type="function">
    <text evidence="17">Catalyzes the dehydration of the S-form of NAD(P)HX at the expense of ADP, which is converted to AMP. Together with NAD(P)HX epimerase, which catalyzes the epimerization of the S- and R-forms, the enzyme allows the repair of both epimers of NAD(P)HX, a damaged form of NAD(P)H that is a result of enzymatic or heat-dependent hydration.</text>
</comment>
<comment type="catalytic activity">
    <reaction evidence="16 17 19">
        <text>(6S)-NADPHX + ADP = AMP + phosphate + NADPH + H(+)</text>
        <dbReference type="Rhea" id="RHEA:32235"/>
        <dbReference type="ChEBI" id="CHEBI:15378"/>
        <dbReference type="ChEBI" id="CHEBI:43474"/>
        <dbReference type="ChEBI" id="CHEBI:57783"/>
        <dbReference type="ChEBI" id="CHEBI:64076"/>
        <dbReference type="ChEBI" id="CHEBI:456215"/>
        <dbReference type="ChEBI" id="CHEBI:456216"/>
        <dbReference type="EC" id="4.2.1.136"/>
    </reaction>
</comment>
<accession>A0A6S6QS08</accession>
<evidence type="ECO:0000256" key="19">
    <source>
        <dbReference type="PIRNR" id="PIRNR017184"/>
    </source>
</evidence>
<proteinExistence type="inferred from homology"/>
<evidence type="ECO:0000256" key="8">
    <source>
        <dbReference type="ARBA" id="ARBA00022857"/>
    </source>
</evidence>
<reference evidence="23 24" key="1">
    <citation type="submission" date="2020-08" db="EMBL/GenBank/DDBJ databases">
        <title>Genome sequence of Rhizobiales bacterium strain IZ6.</title>
        <authorList>
            <person name="Nakai R."/>
            <person name="Naganuma T."/>
        </authorList>
    </citation>
    <scope>NUCLEOTIDE SEQUENCE [LARGE SCALE GENOMIC DNA]</scope>
    <source>
        <strain evidence="23 24">IZ6</strain>
    </source>
</reference>
<keyword evidence="5 18" id="KW-0479">Metal-binding</keyword>
<evidence type="ECO:0000256" key="15">
    <source>
        <dbReference type="ARBA" id="ARBA00048238"/>
    </source>
</evidence>
<comment type="subunit">
    <text evidence="17">Homotetramer.</text>
</comment>
<evidence type="ECO:0000313" key="23">
    <source>
        <dbReference type="EMBL" id="BCJ90727.1"/>
    </source>
</evidence>
<comment type="similarity">
    <text evidence="17">Belongs to the NnrD/CARKD family.</text>
</comment>
<dbReference type="EC" id="5.1.99.6" evidence="19"/>
<dbReference type="PROSITE" id="PS01050">
    <property type="entry name" value="YJEF_C_2"/>
    <property type="match status" value="1"/>
</dbReference>
<dbReference type="PANTHER" id="PTHR12592:SF0">
    <property type="entry name" value="ATP-DEPENDENT (S)-NAD(P)H-HYDRATE DEHYDRATASE"/>
    <property type="match status" value="1"/>
</dbReference>
<evidence type="ECO:0000313" key="24">
    <source>
        <dbReference type="Proteomes" id="UP000515317"/>
    </source>
</evidence>
<dbReference type="PROSITE" id="PS50206">
    <property type="entry name" value="RHODANESE_3"/>
    <property type="match status" value="1"/>
</dbReference>
<comment type="catalytic activity">
    <reaction evidence="15 17 19">
        <text>(6S)-NADHX + ADP = AMP + phosphate + NADH + H(+)</text>
        <dbReference type="Rhea" id="RHEA:32223"/>
        <dbReference type="ChEBI" id="CHEBI:15378"/>
        <dbReference type="ChEBI" id="CHEBI:43474"/>
        <dbReference type="ChEBI" id="CHEBI:57945"/>
        <dbReference type="ChEBI" id="CHEBI:64074"/>
        <dbReference type="ChEBI" id="CHEBI:456215"/>
        <dbReference type="ChEBI" id="CHEBI:456216"/>
        <dbReference type="EC" id="4.2.1.136"/>
    </reaction>
</comment>
<dbReference type="Gene3D" id="3.40.50.10260">
    <property type="entry name" value="YjeF N-terminal domain"/>
    <property type="match status" value="1"/>
</dbReference>
<name>A0A6S6QS08_9HYPH</name>
<evidence type="ECO:0000256" key="10">
    <source>
        <dbReference type="ARBA" id="ARBA00023027"/>
    </source>
</evidence>
<evidence type="ECO:0000256" key="18">
    <source>
        <dbReference type="HAMAP-Rule" id="MF_01966"/>
    </source>
</evidence>
<protein>
    <recommendedName>
        <fullName evidence="19">Bifunctional NAD(P)H-hydrate repair enzyme</fullName>
    </recommendedName>
    <alternativeName>
        <fullName evidence="19">Nicotinamide nucleotide repair protein</fullName>
    </alternativeName>
    <domain>
        <recommendedName>
            <fullName evidence="19">ADP-dependent (S)-NAD(P)H-hydrate dehydratase</fullName>
            <ecNumber evidence="19">4.2.1.136</ecNumber>
        </recommendedName>
        <alternativeName>
            <fullName evidence="19">ADP-dependent NAD(P)HX dehydratase</fullName>
        </alternativeName>
    </domain>
    <domain>
        <recommendedName>
            <fullName evidence="19">NAD(P)H-hydrate epimerase</fullName>
            <ecNumber evidence="19">5.1.99.6</ecNumber>
        </recommendedName>
    </domain>
</protein>
<feature type="binding site" evidence="17">
    <location>
        <position position="367"/>
    </location>
    <ligand>
        <name>(6S)-NADPHX</name>
        <dbReference type="ChEBI" id="CHEBI:64076"/>
    </ligand>
</feature>
<feature type="domain" description="Rhodanese" evidence="20">
    <location>
        <begin position="48"/>
        <end position="97"/>
    </location>
</feature>
<evidence type="ECO:0000256" key="6">
    <source>
        <dbReference type="ARBA" id="ARBA00022741"/>
    </source>
</evidence>
<dbReference type="GO" id="GO:0110051">
    <property type="term" value="P:metabolite repair"/>
    <property type="evidence" value="ECO:0007669"/>
    <property type="project" value="TreeGrafter"/>
</dbReference>
<dbReference type="SUPFAM" id="SSF64153">
    <property type="entry name" value="YjeF N-terminal domain-like"/>
    <property type="match status" value="1"/>
</dbReference>
<feature type="binding site" evidence="18">
    <location>
        <position position="149"/>
    </location>
    <ligand>
        <name>(6S)-NADPHX</name>
        <dbReference type="ChEBI" id="CHEBI:64076"/>
    </ligand>
</feature>
<evidence type="ECO:0000259" key="20">
    <source>
        <dbReference type="PROSITE" id="PS50206"/>
    </source>
</evidence>
<evidence type="ECO:0000259" key="22">
    <source>
        <dbReference type="PROSITE" id="PS51385"/>
    </source>
</evidence>
<dbReference type="InterPro" id="IPR036652">
    <property type="entry name" value="YjeF_N_dom_sf"/>
</dbReference>
<dbReference type="Proteomes" id="UP000515317">
    <property type="component" value="Chromosome"/>
</dbReference>
<feature type="binding site" evidence="18">
    <location>
        <position position="152"/>
    </location>
    <ligand>
        <name>K(+)</name>
        <dbReference type="ChEBI" id="CHEBI:29103"/>
    </ligand>
</feature>
<dbReference type="KEGG" id="tso:IZ6_14620"/>
<dbReference type="GO" id="GO:0052856">
    <property type="term" value="F:NAD(P)HX epimerase activity"/>
    <property type="evidence" value="ECO:0007669"/>
    <property type="project" value="UniProtKB-UniRule"/>
</dbReference>
<feature type="binding site" evidence="18">
    <location>
        <begin position="57"/>
        <end position="61"/>
    </location>
    <ligand>
        <name>(6S)-NADPHX</name>
        <dbReference type="ChEBI" id="CHEBI:64076"/>
    </ligand>
</feature>
<dbReference type="InterPro" id="IPR029056">
    <property type="entry name" value="Ribokinase-like"/>
</dbReference>
<comment type="function">
    <text evidence="14 19">Bifunctional enzyme that catalyzes the epimerization of the S- and R-forms of NAD(P)HX and the dehydration of the S-form of NAD(P)HX at the expense of ADP, which is converted to AMP. This allows the repair of both epimers of NAD(P)HX, a damaged form of NAD(P)H that is a result of enzymatic or heat-dependent hydration.</text>
</comment>
<evidence type="ECO:0000256" key="11">
    <source>
        <dbReference type="ARBA" id="ARBA00023235"/>
    </source>
</evidence>
<keyword evidence="11 18" id="KW-0413">Isomerase</keyword>
<dbReference type="PIRSF" id="PIRSF017184">
    <property type="entry name" value="Nnr"/>
    <property type="match status" value="1"/>
</dbReference>
<dbReference type="NCBIfam" id="TIGR00197">
    <property type="entry name" value="yjeF_nterm"/>
    <property type="match status" value="1"/>
</dbReference>
<dbReference type="SUPFAM" id="SSF53613">
    <property type="entry name" value="Ribokinase-like"/>
    <property type="match status" value="1"/>
</dbReference>
<dbReference type="InterPro" id="IPR004443">
    <property type="entry name" value="YjeF_N_dom"/>
</dbReference>
<dbReference type="PROSITE" id="PS51383">
    <property type="entry name" value="YJEF_C_3"/>
    <property type="match status" value="1"/>
</dbReference>
<keyword evidence="12 17" id="KW-0456">Lyase</keyword>
<feature type="domain" description="YjeF N-terminal" evidence="22">
    <location>
        <begin position="5"/>
        <end position="206"/>
    </location>
</feature>
<dbReference type="EC" id="4.2.1.136" evidence="19"/>
<dbReference type="InterPro" id="IPR017953">
    <property type="entry name" value="Carbohydrate_kinase_pred_CS"/>
</dbReference>
<keyword evidence="7 17" id="KW-0067">ATP-binding</keyword>
<dbReference type="InterPro" id="IPR000631">
    <property type="entry name" value="CARKD"/>
</dbReference>
<evidence type="ECO:0000256" key="4">
    <source>
        <dbReference type="ARBA" id="ARBA00009524"/>
    </source>
</evidence>
<keyword evidence="13" id="KW-0511">Multifunctional enzyme</keyword>
<evidence type="ECO:0000256" key="7">
    <source>
        <dbReference type="ARBA" id="ARBA00022840"/>
    </source>
</evidence>
<feature type="binding site" evidence="17">
    <location>
        <begin position="403"/>
        <end position="407"/>
    </location>
    <ligand>
        <name>AMP</name>
        <dbReference type="ChEBI" id="CHEBI:456215"/>
    </ligand>
</feature>
<organism evidence="23 24">
    <name type="scientific">Terrihabitans soli</name>
    <dbReference type="NCBI Taxonomy" id="708113"/>
    <lineage>
        <taxon>Bacteria</taxon>
        <taxon>Pseudomonadati</taxon>
        <taxon>Pseudomonadota</taxon>
        <taxon>Alphaproteobacteria</taxon>
        <taxon>Hyphomicrobiales</taxon>
        <taxon>Terrihabitans</taxon>
    </lineage>
</organism>
<dbReference type="NCBIfam" id="TIGR00196">
    <property type="entry name" value="yjeF_cterm"/>
    <property type="match status" value="1"/>
</dbReference>
<gene>
    <name evidence="17" type="primary">nnrD</name>
    <name evidence="18" type="synonym">nnrE</name>
    <name evidence="23" type="ORF">IZ6_14620</name>
</gene>
<keyword evidence="24" id="KW-1185">Reference proteome</keyword>
<evidence type="ECO:0000256" key="17">
    <source>
        <dbReference type="HAMAP-Rule" id="MF_01965"/>
    </source>
</evidence>
<dbReference type="EMBL" id="AP023361">
    <property type="protein sequence ID" value="BCJ90727.1"/>
    <property type="molecule type" value="Genomic_DNA"/>
</dbReference>
<comment type="catalytic activity">
    <reaction evidence="1 18 19">
        <text>(6R)-NADHX = (6S)-NADHX</text>
        <dbReference type="Rhea" id="RHEA:32215"/>
        <dbReference type="ChEBI" id="CHEBI:64074"/>
        <dbReference type="ChEBI" id="CHEBI:64075"/>
        <dbReference type="EC" id="5.1.99.6"/>
    </reaction>
</comment>
<feature type="binding site" evidence="17">
    <location>
        <position position="432"/>
    </location>
    <ligand>
        <name>AMP</name>
        <dbReference type="ChEBI" id="CHEBI:456215"/>
    </ligand>
</feature>
<comment type="cofactor">
    <cofactor evidence="18 19">
        <name>K(+)</name>
        <dbReference type="ChEBI" id="CHEBI:29103"/>
    </cofactor>
    <text evidence="18 19">Binds 1 potassium ion per subunit.</text>
</comment>
<dbReference type="GO" id="GO:0046496">
    <property type="term" value="P:nicotinamide nucleotide metabolic process"/>
    <property type="evidence" value="ECO:0007669"/>
    <property type="project" value="UniProtKB-UniRule"/>
</dbReference>
<evidence type="ECO:0000259" key="21">
    <source>
        <dbReference type="PROSITE" id="PS51383"/>
    </source>
</evidence>
<dbReference type="PROSITE" id="PS51385">
    <property type="entry name" value="YJEF_N"/>
    <property type="match status" value="1"/>
</dbReference>
<dbReference type="InterPro" id="IPR001763">
    <property type="entry name" value="Rhodanese-like_dom"/>
</dbReference>
<dbReference type="Pfam" id="PF03853">
    <property type="entry name" value="YjeF_N"/>
    <property type="match status" value="1"/>
</dbReference>
<dbReference type="GO" id="GO:0005524">
    <property type="term" value="F:ATP binding"/>
    <property type="evidence" value="ECO:0007669"/>
    <property type="project" value="UniProtKB-UniRule"/>
</dbReference>
<dbReference type="GO" id="GO:0052855">
    <property type="term" value="F:ADP-dependent NAD(P)H-hydrate dehydratase activity"/>
    <property type="evidence" value="ECO:0007669"/>
    <property type="project" value="UniProtKB-UniRule"/>
</dbReference>
<comment type="similarity">
    <text evidence="18">Belongs to the NnrE/AIBP family.</text>
</comment>
<comment type="catalytic activity">
    <reaction evidence="2 18 19">
        <text>(6R)-NADPHX = (6S)-NADPHX</text>
        <dbReference type="Rhea" id="RHEA:32227"/>
        <dbReference type="ChEBI" id="CHEBI:64076"/>
        <dbReference type="ChEBI" id="CHEBI:64077"/>
        <dbReference type="EC" id="5.1.99.6"/>
    </reaction>
</comment>
<evidence type="ECO:0000256" key="14">
    <source>
        <dbReference type="ARBA" id="ARBA00025153"/>
    </source>
</evidence>
<evidence type="ECO:0000256" key="1">
    <source>
        <dbReference type="ARBA" id="ARBA00000013"/>
    </source>
</evidence>
<comment type="caution">
    <text evidence="18">Lacks conserved residue(s) required for the propagation of feature annotation.</text>
</comment>
<comment type="similarity">
    <text evidence="4 19">In the C-terminal section; belongs to the NnrD/CARKD family.</text>
</comment>
<comment type="cofactor">
    <cofactor evidence="17">
        <name>Mg(2+)</name>
        <dbReference type="ChEBI" id="CHEBI:18420"/>
    </cofactor>
</comment>
<dbReference type="PANTHER" id="PTHR12592">
    <property type="entry name" value="ATP-DEPENDENT (S)-NAD(P)H-HYDRATE DEHYDRATASE FAMILY MEMBER"/>
    <property type="match status" value="1"/>
</dbReference>
<dbReference type="AlphaFoldDB" id="A0A6S6QS08"/>
<dbReference type="GO" id="GO:0046872">
    <property type="term" value="F:metal ion binding"/>
    <property type="evidence" value="ECO:0007669"/>
    <property type="project" value="UniProtKB-UniRule"/>
</dbReference>
<evidence type="ECO:0000256" key="3">
    <source>
        <dbReference type="ARBA" id="ARBA00006001"/>
    </source>
</evidence>
<dbReference type="CDD" id="cd01171">
    <property type="entry name" value="YXKO-related"/>
    <property type="match status" value="1"/>
</dbReference>
<keyword evidence="6 17" id="KW-0547">Nucleotide-binding</keyword>
<dbReference type="Pfam" id="PF01256">
    <property type="entry name" value="Carb_kinase"/>
    <property type="match status" value="1"/>
</dbReference>
<dbReference type="InterPro" id="IPR030677">
    <property type="entry name" value="Nnr"/>
</dbReference>
<feature type="binding site" evidence="17">
    <location>
        <position position="433"/>
    </location>
    <ligand>
        <name>(6S)-NADPHX</name>
        <dbReference type="ChEBI" id="CHEBI:64076"/>
    </ligand>
</feature>
<sequence length="490" mass="51146">MIELLTRGEMATVDEVSIAGGVPGIDRIEMAGSAVADLAASMCPSPGPVLVICGRGNNGGDGYVAARLLSERGYEVRLAALGGDLRGDAAEARNRWKGEVRSFDQALLIGCGLIIDALYGAGLSRDVEGEAKAVIEAVNAFEKPVLAVDIPSGVDGDNGLVRGAAIRAAATITFFRYKPGHVLLPGRALCGEKHLAPIGISDALLEKMMTRAFLNRRALWDAFFPRPDGTSHKYTRGHALIAAGSEMTGAARLAARAALRSGAGVVTLAANPDVLSIYQTALEAVIVRPMAGPEEFSNLLEDERRNALLVGPGAGIGNPTRDLVRTALASKRATVLDADALTSFETQPRALFTAIRENAAPVVLTPHEGEFKRLFGQIHQSVPSKLERAREAAKLSGAIIVFKGADTVIAAPDGRAAISDNAPPWLATAGAGDVLAGIVLGLLAQSMPGFEAACAAVWMHGEAARHVGPGLIAEDLPEALMPVLRELYGV</sequence>
<feature type="binding site" evidence="18">
    <location>
        <position position="58"/>
    </location>
    <ligand>
        <name>K(+)</name>
        <dbReference type="ChEBI" id="CHEBI:29103"/>
    </ligand>
</feature>
<dbReference type="HAMAP" id="MF_01966">
    <property type="entry name" value="NADHX_epimerase"/>
    <property type="match status" value="1"/>
</dbReference>
<feature type="domain" description="YjeF C-terminal" evidence="21">
    <location>
        <begin position="216"/>
        <end position="487"/>
    </location>
</feature>
<evidence type="ECO:0000256" key="13">
    <source>
        <dbReference type="ARBA" id="ARBA00023268"/>
    </source>
</evidence>
<evidence type="ECO:0000256" key="12">
    <source>
        <dbReference type="ARBA" id="ARBA00023239"/>
    </source>
</evidence>
<feature type="binding site" evidence="18">
    <location>
        <position position="116"/>
    </location>
    <ligand>
        <name>K(+)</name>
        <dbReference type="ChEBI" id="CHEBI:29103"/>
    </ligand>
</feature>
<keyword evidence="8 17" id="KW-0521">NADP</keyword>
<feature type="binding site" evidence="17">
    <location>
        <position position="250"/>
    </location>
    <ligand>
        <name>(6S)-NADPHX</name>
        <dbReference type="ChEBI" id="CHEBI:64076"/>
    </ligand>
</feature>
<evidence type="ECO:0000256" key="16">
    <source>
        <dbReference type="ARBA" id="ARBA00049209"/>
    </source>
</evidence>
<feature type="binding site" evidence="17">
    <location>
        <position position="313"/>
    </location>
    <ligand>
        <name>(6S)-NADPHX</name>
        <dbReference type="ChEBI" id="CHEBI:64076"/>
    </ligand>
</feature>
<keyword evidence="9 18" id="KW-0630">Potassium</keyword>
<comment type="function">
    <text evidence="18">Catalyzes the epimerization of the S- and R-forms of NAD(P)HX, a damaged form of NAD(P)H that is a result of enzymatic or heat-dependent hydration. This is a prerequisite for the S-specific NAD(P)H-hydrate dehydratase to allow the repair of both epimers of NAD(P)HX.</text>
</comment>
<comment type="similarity">
    <text evidence="3 19">In the N-terminal section; belongs to the NnrE/AIBP family.</text>
</comment>